<gene>
    <name evidence="1" type="ORF">EGH23_21455</name>
</gene>
<proteinExistence type="predicted"/>
<dbReference type="Proteomes" id="UP001430455">
    <property type="component" value="Unassembled WGS sequence"/>
</dbReference>
<evidence type="ECO:0000313" key="1">
    <source>
        <dbReference type="EMBL" id="MBX0297449.1"/>
    </source>
</evidence>
<dbReference type="EMBL" id="RKLT01000020">
    <property type="protein sequence ID" value="MBX0297449.1"/>
    <property type="molecule type" value="Genomic_DNA"/>
</dbReference>
<name>A0AAW4PHY7_9EURY</name>
<organism evidence="1 2">
    <name type="scientific">Haloarcula nitratireducens</name>
    <dbReference type="NCBI Taxonomy" id="2487749"/>
    <lineage>
        <taxon>Archaea</taxon>
        <taxon>Methanobacteriati</taxon>
        <taxon>Methanobacteriota</taxon>
        <taxon>Stenosarchaea group</taxon>
        <taxon>Halobacteria</taxon>
        <taxon>Halobacteriales</taxon>
        <taxon>Haloarculaceae</taxon>
        <taxon>Haloarcula</taxon>
    </lineage>
</organism>
<dbReference type="AlphaFoldDB" id="A0AAW4PHY7"/>
<comment type="caution">
    <text evidence="1">The sequence shown here is derived from an EMBL/GenBank/DDBJ whole genome shotgun (WGS) entry which is preliminary data.</text>
</comment>
<dbReference type="RefSeq" id="WP_220582037.1">
    <property type="nucleotide sequence ID" value="NZ_RKLT01000020.1"/>
</dbReference>
<keyword evidence="2" id="KW-1185">Reference proteome</keyword>
<protein>
    <submittedName>
        <fullName evidence="1">Uncharacterized protein</fullName>
    </submittedName>
</protein>
<sequence length="50" mass="5993">MVDEDEVMKATTRFSLARHDMKRYHRLREVIYPNDRESAREEITAVIESP</sequence>
<reference evidence="1 2" key="1">
    <citation type="submission" date="2021-06" db="EMBL/GenBank/DDBJ databases">
        <title>Halomicroarcula sp. a new haloarchaeum isolated from saline soil.</title>
        <authorList>
            <person name="Duran-Viseras A."/>
            <person name="Sanchez-Porro C."/>
            <person name="Ventosa A."/>
        </authorList>
    </citation>
    <scope>NUCLEOTIDE SEQUENCE [LARGE SCALE GENOMIC DNA]</scope>
    <source>
        <strain evidence="1 2">F27</strain>
    </source>
</reference>
<accession>A0AAW4PHY7</accession>
<evidence type="ECO:0000313" key="2">
    <source>
        <dbReference type="Proteomes" id="UP001430455"/>
    </source>
</evidence>